<accession>A0A401U120</accession>
<gene>
    <name evidence="2" type="ORF">chiPu_0032832</name>
</gene>
<evidence type="ECO:0000313" key="2">
    <source>
        <dbReference type="EMBL" id="GCC48556.1"/>
    </source>
</evidence>
<keyword evidence="3" id="KW-1185">Reference proteome</keyword>
<comment type="caution">
    <text evidence="2">The sequence shown here is derived from an EMBL/GenBank/DDBJ whole genome shotgun (WGS) entry which is preliminary data.</text>
</comment>
<sequence length="81" mass="7993">MLTVAGSEEVALFPRPPAAGSASGSRGLGAHLLAPARARSLSLESSSAFCTGAAGGSQEDPDGAAVTAERLVRRGQPTSTV</sequence>
<name>A0A401U120_CHIPU</name>
<dbReference type="AlphaFoldDB" id="A0A401U120"/>
<evidence type="ECO:0000313" key="3">
    <source>
        <dbReference type="Proteomes" id="UP000287033"/>
    </source>
</evidence>
<feature type="non-terminal residue" evidence="2">
    <location>
        <position position="81"/>
    </location>
</feature>
<feature type="compositionally biased region" description="Low complexity" evidence="1">
    <location>
        <begin position="18"/>
        <end position="28"/>
    </location>
</feature>
<organism evidence="2 3">
    <name type="scientific">Chiloscyllium punctatum</name>
    <name type="common">Brownbanded bambooshark</name>
    <name type="synonym">Hemiscyllium punctatum</name>
    <dbReference type="NCBI Taxonomy" id="137246"/>
    <lineage>
        <taxon>Eukaryota</taxon>
        <taxon>Metazoa</taxon>
        <taxon>Chordata</taxon>
        <taxon>Craniata</taxon>
        <taxon>Vertebrata</taxon>
        <taxon>Chondrichthyes</taxon>
        <taxon>Elasmobranchii</taxon>
        <taxon>Galeomorphii</taxon>
        <taxon>Galeoidea</taxon>
        <taxon>Orectolobiformes</taxon>
        <taxon>Hemiscylliidae</taxon>
        <taxon>Chiloscyllium</taxon>
    </lineage>
</organism>
<reference evidence="2 3" key="1">
    <citation type="journal article" date="2018" name="Nat. Ecol. Evol.">
        <title>Shark genomes provide insights into elasmobranch evolution and the origin of vertebrates.</title>
        <authorList>
            <person name="Hara Y"/>
            <person name="Yamaguchi K"/>
            <person name="Onimaru K"/>
            <person name="Kadota M"/>
            <person name="Koyanagi M"/>
            <person name="Keeley SD"/>
            <person name="Tatsumi K"/>
            <person name="Tanaka K"/>
            <person name="Motone F"/>
            <person name="Kageyama Y"/>
            <person name="Nozu R"/>
            <person name="Adachi N"/>
            <person name="Nishimura O"/>
            <person name="Nakagawa R"/>
            <person name="Tanegashima C"/>
            <person name="Kiyatake I"/>
            <person name="Matsumoto R"/>
            <person name="Murakumo K"/>
            <person name="Nishida K"/>
            <person name="Terakita A"/>
            <person name="Kuratani S"/>
            <person name="Sato K"/>
            <person name="Hyodo S Kuraku.S."/>
        </authorList>
    </citation>
    <scope>NUCLEOTIDE SEQUENCE [LARGE SCALE GENOMIC DNA]</scope>
</reference>
<dbReference type="Proteomes" id="UP000287033">
    <property type="component" value="Unassembled WGS sequence"/>
</dbReference>
<feature type="region of interest" description="Disordered" evidence="1">
    <location>
        <begin position="1"/>
        <end position="28"/>
    </location>
</feature>
<proteinExistence type="predicted"/>
<protein>
    <submittedName>
        <fullName evidence="2">Uncharacterized protein</fullName>
    </submittedName>
</protein>
<feature type="region of interest" description="Disordered" evidence="1">
    <location>
        <begin position="52"/>
        <end position="81"/>
    </location>
</feature>
<dbReference type="EMBL" id="BEZZ01246987">
    <property type="protein sequence ID" value="GCC48556.1"/>
    <property type="molecule type" value="Genomic_DNA"/>
</dbReference>
<evidence type="ECO:0000256" key="1">
    <source>
        <dbReference type="SAM" id="MobiDB-lite"/>
    </source>
</evidence>